<gene>
    <name evidence="8" type="ORF">HD594_001919</name>
</gene>
<dbReference type="InterPro" id="IPR017937">
    <property type="entry name" value="Thioredoxin_CS"/>
</dbReference>
<keyword evidence="3" id="KW-0249">Electron transport</keyword>
<sequence>MSSAGTVVACPSCGAKNRVPSARPGKVRCAKCHADLPWLVTADDASFDEVVGKATLPVLIDVWAPWCGPCRQISPVVEQLSREFAGRLKVVKVNSDESPGISRRHGITGIPTLLMYRNGAEADRVVGAVPAGQLRQWAGRFAAA</sequence>
<dbReference type="AlphaFoldDB" id="A0A7X0KUX0"/>
<dbReference type="GO" id="GO:0005829">
    <property type="term" value="C:cytosol"/>
    <property type="evidence" value="ECO:0007669"/>
    <property type="project" value="TreeGrafter"/>
</dbReference>
<keyword evidence="8" id="KW-0560">Oxidoreductase</keyword>
<keyword evidence="9" id="KW-1185">Reference proteome</keyword>
<dbReference type="SUPFAM" id="SSF52833">
    <property type="entry name" value="Thioredoxin-like"/>
    <property type="match status" value="1"/>
</dbReference>
<dbReference type="Gene3D" id="2.30.30.380">
    <property type="entry name" value="Zn-finger domain of Sec23/24"/>
    <property type="match status" value="1"/>
</dbReference>
<evidence type="ECO:0000313" key="9">
    <source>
        <dbReference type="Proteomes" id="UP000537775"/>
    </source>
</evidence>
<evidence type="ECO:0000256" key="2">
    <source>
        <dbReference type="ARBA" id="ARBA00022448"/>
    </source>
</evidence>
<proteinExistence type="inferred from homology"/>
<dbReference type="EMBL" id="JACHML010000001">
    <property type="protein sequence ID" value="MBB6391606.1"/>
    <property type="molecule type" value="Genomic_DNA"/>
</dbReference>
<evidence type="ECO:0000256" key="4">
    <source>
        <dbReference type="ARBA" id="ARBA00023157"/>
    </source>
</evidence>
<dbReference type="InterPro" id="IPR013766">
    <property type="entry name" value="Thioredoxin_domain"/>
</dbReference>
<feature type="domain" description="Thioredoxin" evidence="7">
    <location>
        <begin position="36"/>
        <end position="143"/>
    </location>
</feature>
<comment type="similarity">
    <text evidence="1">Belongs to the thioredoxin family.</text>
</comment>
<dbReference type="FunFam" id="3.40.30.10:FF:000001">
    <property type="entry name" value="Thioredoxin"/>
    <property type="match status" value="1"/>
</dbReference>
<evidence type="ECO:0000256" key="5">
    <source>
        <dbReference type="ARBA" id="ARBA00023284"/>
    </source>
</evidence>
<dbReference type="PANTHER" id="PTHR45663:SF11">
    <property type="entry name" value="GEO12009P1"/>
    <property type="match status" value="1"/>
</dbReference>
<dbReference type="RefSeq" id="WP_271171217.1">
    <property type="nucleotide sequence ID" value="NZ_BAAAJR010000006.1"/>
</dbReference>
<dbReference type="NCBIfam" id="TIGR01068">
    <property type="entry name" value="thioredoxin"/>
    <property type="match status" value="1"/>
</dbReference>
<dbReference type="GO" id="GO:0015035">
    <property type="term" value="F:protein-disulfide reductase activity"/>
    <property type="evidence" value="ECO:0007669"/>
    <property type="project" value="UniProtKB-UniRule"/>
</dbReference>
<evidence type="ECO:0000313" key="8">
    <source>
        <dbReference type="EMBL" id="MBB6391606.1"/>
    </source>
</evidence>
<name>A0A7X0KUX0_9MICO</name>
<dbReference type="PROSITE" id="PS00194">
    <property type="entry name" value="THIOREDOXIN_1"/>
    <property type="match status" value="1"/>
</dbReference>
<dbReference type="Pfam" id="PF00085">
    <property type="entry name" value="Thioredoxin"/>
    <property type="match status" value="1"/>
</dbReference>
<keyword evidence="2" id="KW-0813">Transport</keyword>
<keyword evidence="5" id="KW-0676">Redox-active center</keyword>
<dbReference type="InterPro" id="IPR005746">
    <property type="entry name" value="Thioredoxin"/>
</dbReference>
<evidence type="ECO:0000256" key="6">
    <source>
        <dbReference type="NCBIfam" id="TIGR01068"/>
    </source>
</evidence>
<evidence type="ECO:0000256" key="3">
    <source>
        <dbReference type="ARBA" id="ARBA00022982"/>
    </source>
</evidence>
<dbReference type="GO" id="GO:0045454">
    <property type="term" value="P:cell redox homeostasis"/>
    <property type="evidence" value="ECO:0007669"/>
    <property type="project" value="TreeGrafter"/>
</dbReference>
<organism evidence="8 9">
    <name type="scientific">Microbacterium thalassium</name>
    <dbReference type="NCBI Taxonomy" id="362649"/>
    <lineage>
        <taxon>Bacteria</taxon>
        <taxon>Bacillati</taxon>
        <taxon>Actinomycetota</taxon>
        <taxon>Actinomycetes</taxon>
        <taxon>Micrococcales</taxon>
        <taxon>Microbacteriaceae</taxon>
        <taxon>Microbacterium</taxon>
    </lineage>
</organism>
<comment type="caution">
    <text evidence="8">The sequence shown here is derived from an EMBL/GenBank/DDBJ whole genome shotgun (WGS) entry which is preliminary data.</text>
</comment>
<dbReference type="PANTHER" id="PTHR45663">
    <property type="entry name" value="GEO12009P1"/>
    <property type="match status" value="1"/>
</dbReference>
<evidence type="ECO:0000259" key="7">
    <source>
        <dbReference type="PROSITE" id="PS51352"/>
    </source>
</evidence>
<dbReference type="InterPro" id="IPR036249">
    <property type="entry name" value="Thioredoxin-like_sf"/>
</dbReference>
<keyword evidence="4" id="KW-1015">Disulfide bond</keyword>
<dbReference type="Gene3D" id="3.40.30.10">
    <property type="entry name" value="Glutaredoxin"/>
    <property type="match status" value="1"/>
</dbReference>
<dbReference type="Proteomes" id="UP000537775">
    <property type="component" value="Unassembled WGS sequence"/>
</dbReference>
<dbReference type="PRINTS" id="PR00421">
    <property type="entry name" value="THIOREDOXIN"/>
</dbReference>
<protein>
    <recommendedName>
        <fullName evidence="6">Thioredoxin</fullName>
    </recommendedName>
</protein>
<evidence type="ECO:0000256" key="1">
    <source>
        <dbReference type="ARBA" id="ARBA00008987"/>
    </source>
</evidence>
<reference evidence="8 9" key="1">
    <citation type="submission" date="2020-08" db="EMBL/GenBank/DDBJ databases">
        <title>Sequencing the genomes of 1000 actinobacteria strains.</title>
        <authorList>
            <person name="Klenk H.-P."/>
        </authorList>
    </citation>
    <scope>NUCLEOTIDE SEQUENCE [LARGE SCALE GENOMIC DNA]</scope>
    <source>
        <strain evidence="8 9">DSM 12511</strain>
    </source>
</reference>
<accession>A0A7X0KUX0</accession>
<dbReference type="PROSITE" id="PS51352">
    <property type="entry name" value="THIOREDOXIN_2"/>
    <property type="match status" value="1"/>
</dbReference>
<dbReference type="CDD" id="cd02947">
    <property type="entry name" value="TRX_family"/>
    <property type="match status" value="1"/>
</dbReference>